<dbReference type="Proteomes" id="UP000091897">
    <property type="component" value="Chromosome"/>
</dbReference>
<dbReference type="STRING" id="463025.BAU08_04900"/>
<dbReference type="InterPro" id="IPR007837">
    <property type="entry name" value="DinB"/>
</dbReference>
<comment type="similarity">
    <text evidence="1">Belongs to the DinB family.</text>
</comment>
<evidence type="ECO:0000313" key="6">
    <source>
        <dbReference type="Proteomes" id="UP000091897"/>
    </source>
</evidence>
<evidence type="ECO:0000256" key="1">
    <source>
        <dbReference type="ARBA" id="ARBA00008635"/>
    </source>
</evidence>
<dbReference type="Proteomes" id="UP000092213">
    <property type="component" value="Chromosome"/>
</dbReference>
<sequence length="184" mass="20156">MADPDHFALLARYNAWMNDKLLQAARQLPPQGLRADRGAFFGSILGTLNHLVVTDTMWFRRFLDHPAALRTGALAPIAAMPVENRLDAAPFDTLEDLRPRRAAIDAAIGAWIGELGAEDLAYILSYRNSKGIASRRETASLLLHVFNHQTHHRAQAATLLTQAGVDVGVTDLLVLVPDELAGRC</sequence>
<evidence type="ECO:0000256" key="2">
    <source>
        <dbReference type="ARBA" id="ARBA00022723"/>
    </source>
</evidence>
<protein>
    <submittedName>
        <fullName evidence="5">Diguanylate cyclase</fullName>
    </submittedName>
</protein>
<evidence type="ECO:0000313" key="5">
    <source>
        <dbReference type="EMBL" id="ANN70754.1"/>
    </source>
</evidence>
<keyword evidence="6" id="KW-1185">Reference proteome</keyword>
<dbReference type="InterPro" id="IPR034660">
    <property type="entry name" value="DinB/YfiT-like"/>
</dbReference>
<dbReference type="KEGG" id="bbro:BAU06_04930"/>
<dbReference type="PANTHER" id="PTHR37302">
    <property type="entry name" value="SLR1116 PROTEIN"/>
    <property type="match status" value="1"/>
</dbReference>
<dbReference type="Gene3D" id="1.20.120.450">
    <property type="entry name" value="dinb family like domain"/>
    <property type="match status" value="1"/>
</dbReference>
<dbReference type="PANTHER" id="PTHR37302:SF1">
    <property type="entry name" value="PROTEIN DINB"/>
    <property type="match status" value="1"/>
</dbReference>
<feature type="binding site" evidence="3">
    <location>
        <position position="148"/>
    </location>
    <ligand>
        <name>a divalent metal cation</name>
        <dbReference type="ChEBI" id="CHEBI:60240"/>
    </ligand>
</feature>
<proteinExistence type="inferred from homology"/>
<feature type="binding site" evidence="3">
    <location>
        <position position="50"/>
    </location>
    <ligand>
        <name>a divalent metal cation</name>
        <dbReference type="ChEBI" id="CHEBI:60240"/>
    </ligand>
</feature>
<reference evidence="6 7" key="1">
    <citation type="submission" date="2016-06" db="EMBL/GenBank/DDBJ databases">
        <title>Complete genome sequences of Bordetella bronchialis and Bordetella flabilis.</title>
        <authorList>
            <person name="LiPuma J.J."/>
            <person name="Spilker T."/>
        </authorList>
    </citation>
    <scope>NUCLEOTIDE SEQUENCE [LARGE SCALE GENOMIC DNA]</scope>
    <source>
        <strain evidence="5 7">AU17976</strain>
        <strain evidence="4 6">AU3182</strain>
    </source>
</reference>
<keyword evidence="2 3" id="KW-0479">Metal-binding</keyword>
<accession>A0A193FUP1</accession>
<evidence type="ECO:0000313" key="4">
    <source>
        <dbReference type="EMBL" id="ANN65724.1"/>
    </source>
</evidence>
<dbReference type="EMBL" id="CP016171">
    <property type="protein sequence ID" value="ANN70754.1"/>
    <property type="molecule type" value="Genomic_DNA"/>
</dbReference>
<evidence type="ECO:0000256" key="3">
    <source>
        <dbReference type="PIRSR" id="PIRSR607837-1"/>
    </source>
</evidence>
<dbReference type="AlphaFoldDB" id="A0A193FUP1"/>
<dbReference type="Pfam" id="PF05163">
    <property type="entry name" value="DinB"/>
    <property type="match status" value="1"/>
</dbReference>
<name>A0A193FUP1_9BORD</name>
<dbReference type="OrthoDB" id="9807509at2"/>
<dbReference type="GO" id="GO:0046872">
    <property type="term" value="F:metal ion binding"/>
    <property type="evidence" value="ECO:0007669"/>
    <property type="project" value="UniProtKB-KW"/>
</dbReference>
<gene>
    <name evidence="4" type="ORF">BAU06_04930</name>
    <name evidence="5" type="ORF">BAU08_04900</name>
</gene>
<dbReference type="SUPFAM" id="SSF109854">
    <property type="entry name" value="DinB/YfiT-like putative metalloenzymes"/>
    <property type="match status" value="1"/>
</dbReference>
<dbReference type="RefSeq" id="WP_066345057.1">
    <property type="nucleotide sequence ID" value="NZ_CBCSFJ010000008.1"/>
</dbReference>
<evidence type="ECO:0000313" key="7">
    <source>
        <dbReference type="Proteomes" id="UP000092213"/>
    </source>
</evidence>
<feature type="binding site" evidence="3">
    <location>
        <position position="152"/>
    </location>
    <ligand>
        <name>a divalent metal cation</name>
        <dbReference type="ChEBI" id="CHEBI:60240"/>
    </ligand>
</feature>
<dbReference type="EMBL" id="CP016170">
    <property type="protein sequence ID" value="ANN65724.1"/>
    <property type="molecule type" value="Genomic_DNA"/>
</dbReference>
<organism evidence="5 7">
    <name type="scientific">Bordetella bronchialis</name>
    <dbReference type="NCBI Taxonomy" id="463025"/>
    <lineage>
        <taxon>Bacteria</taxon>
        <taxon>Pseudomonadati</taxon>
        <taxon>Pseudomonadota</taxon>
        <taxon>Betaproteobacteria</taxon>
        <taxon>Burkholderiales</taxon>
        <taxon>Alcaligenaceae</taxon>
        <taxon>Bordetella</taxon>
    </lineage>
</organism>